<dbReference type="EMBL" id="JACHBF010000008">
    <property type="protein sequence ID" value="MBB6492864.1"/>
    <property type="molecule type" value="Genomic_DNA"/>
</dbReference>
<organism evidence="2 3">
    <name type="scientific">Rhizobium tropici</name>
    <dbReference type="NCBI Taxonomy" id="398"/>
    <lineage>
        <taxon>Bacteria</taxon>
        <taxon>Pseudomonadati</taxon>
        <taxon>Pseudomonadota</taxon>
        <taxon>Alphaproteobacteria</taxon>
        <taxon>Hyphomicrobiales</taxon>
        <taxon>Rhizobiaceae</taxon>
        <taxon>Rhizobium/Agrobacterium group</taxon>
        <taxon>Rhizobium</taxon>
    </lineage>
</organism>
<accession>A0A6P1C810</accession>
<gene>
    <name evidence="1" type="ORF">GGD45_003272</name>
    <name evidence="2" type="ORF">GXW80_20360</name>
</gene>
<evidence type="ECO:0000313" key="1">
    <source>
        <dbReference type="EMBL" id="MBB6492864.1"/>
    </source>
</evidence>
<dbReference type="Proteomes" id="UP000526625">
    <property type="component" value="Unassembled WGS sequence"/>
</dbReference>
<dbReference type="RefSeq" id="WP_015339742.1">
    <property type="nucleotide sequence ID" value="NZ_JAADZA010000025.1"/>
</dbReference>
<evidence type="ECO:0000313" key="4">
    <source>
        <dbReference type="Proteomes" id="UP000526625"/>
    </source>
</evidence>
<name>A0A6P1C810_RHITR</name>
<keyword evidence="4" id="KW-1185">Reference proteome</keyword>
<dbReference type="EMBL" id="JAADZA010000025">
    <property type="protein sequence ID" value="NEV13349.1"/>
    <property type="molecule type" value="Genomic_DNA"/>
</dbReference>
<proteinExistence type="predicted"/>
<dbReference type="AlphaFoldDB" id="A0A6P1C810"/>
<reference evidence="2 3" key="1">
    <citation type="submission" date="2020-02" db="EMBL/GenBank/DDBJ databases">
        <title>Draft genome sequence of Rhizobium tropici.</title>
        <authorList>
            <person name="Khayi S."/>
            <person name="Jemo M."/>
        </authorList>
    </citation>
    <scope>NUCLEOTIDE SEQUENCE [LARGE SCALE GENOMIC DNA]</scope>
    <source>
        <strain evidence="2 3">A12</strain>
    </source>
</reference>
<comment type="caution">
    <text evidence="2">The sequence shown here is derived from an EMBL/GenBank/DDBJ whole genome shotgun (WGS) entry which is preliminary data.</text>
</comment>
<reference evidence="1 4" key="2">
    <citation type="submission" date="2020-08" db="EMBL/GenBank/DDBJ databases">
        <title>Genomic Encyclopedia of Type Strains, Phase IV (KMG-V): Genome sequencing to study the core and pangenomes of soil and plant-associated prokaryotes.</title>
        <authorList>
            <person name="Whitman W."/>
        </authorList>
    </citation>
    <scope>NUCLEOTIDE SEQUENCE [LARGE SCALE GENOMIC DNA]</scope>
    <source>
        <strain evidence="1 4">SEMIA 4059</strain>
    </source>
</reference>
<protein>
    <submittedName>
        <fullName evidence="2">Uncharacterized protein</fullName>
    </submittedName>
</protein>
<sequence length="199" mass="21270">MAWIPDSVIAAMRGSYQLGIFLRVDTDPALHIWFGVNDMPARMDSIDPDGTVYMGGGRLIGIPSLEVLVNGTADSVDFTLSGIDPATAAKAIDSLPPVRGAVVQIGIMTLDDYYQPMGPIVPIWRGTASHVSEASEAVGSEDQPSLTLSLSAVTGSVTRSRAVHSLWSDAQQKAISPTDDFCKQVQRLSRGIAPVWPNY</sequence>
<evidence type="ECO:0000313" key="3">
    <source>
        <dbReference type="Proteomes" id="UP000471190"/>
    </source>
</evidence>
<dbReference type="Proteomes" id="UP000471190">
    <property type="component" value="Unassembled WGS sequence"/>
</dbReference>
<evidence type="ECO:0000313" key="2">
    <source>
        <dbReference type="EMBL" id="NEV13349.1"/>
    </source>
</evidence>